<reference evidence="1 2" key="1">
    <citation type="journal article" date="2018" name="Biotechnol. Adv.">
        <title>Improved genomic resources and new bioinformatic workflow for the carcinogenic parasite Clonorchis sinensis: Biotechnological implications.</title>
        <authorList>
            <person name="Wang D."/>
            <person name="Korhonen P.K."/>
            <person name="Gasser R.B."/>
            <person name="Young N.D."/>
        </authorList>
    </citation>
    <scope>NUCLEOTIDE SEQUENCE [LARGE SCALE GENOMIC DNA]</scope>
    <source>
        <strain evidence="1">Cs-k2</strain>
    </source>
</reference>
<gene>
    <name evidence="1" type="ORF">CSKR_200396</name>
</gene>
<name>A0A8T1MDN4_CLOSI</name>
<keyword evidence="2" id="KW-1185">Reference proteome</keyword>
<accession>A0A8T1MDN4</accession>
<reference evidence="1 2" key="2">
    <citation type="journal article" date="2021" name="Genomics">
        <title>High-quality reference genome for Clonorchis sinensis.</title>
        <authorList>
            <person name="Young N.D."/>
            <person name="Stroehlein A.J."/>
            <person name="Kinkar L."/>
            <person name="Wang T."/>
            <person name="Sohn W.M."/>
            <person name="Chang B.C.H."/>
            <person name="Kaur P."/>
            <person name="Weisz D."/>
            <person name="Dudchenko O."/>
            <person name="Aiden E.L."/>
            <person name="Korhonen P.K."/>
            <person name="Gasser R.B."/>
        </authorList>
    </citation>
    <scope>NUCLEOTIDE SEQUENCE [LARGE SCALE GENOMIC DNA]</scope>
    <source>
        <strain evidence="1">Cs-k2</strain>
    </source>
</reference>
<comment type="caution">
    <text evidence="1">The sequence shown here is derived from an EMBL/GenBank/DDBJ whole genome shotgun (WGS) entry which is preliminary data.</text>
</comment>
<evidence type="ECO:0000313" key="1">
    <source>
        <dbReference type="EMBL" id="KAG5447098.1"/>
    </source>
</evidence>
<organism evidence="1 2">
    <name type="scientific">Clonorchis sinensis</name>
    <name type="common">Chinese liver fluke</name>
    <dbReference type="NCBI Taxonomy" id="79923"/>
    <lineage>
        <taxon>Eukaryota</taxon>
        <taxon>Metazoa</taxon>
        <taxon>Spiralia</taxon>
        <taxon>Lophotrochozoa</taxon>
        <taxon>Platyhelminthes</taxon>
        <taxon>Trematoda</taxon>
        <taxon>Digenea</taxon>
        <taxon>Opisthorchiida</taxon>
        <taxon>Opisthorchiata</taxon>
        <taxon>Opisthorchiidae</taxon>
        <taxon>Clonorchis</taxon>
    </lineage>
</organism>
<proteinExistence type="predicted"/>
<dbReference type="Proteomes" id="UP000286415">
    <property type="component" value="Unassembled WGS sequence"/>
</dbReference>
<sequence>MKEALFMKLSSLTLGRVRSLEFPKYCKNQQDKELISDHRTTVHQGEAPTRTVQCFRIVQKKIFPNLLFLLSFPNGKHRGSSPF</sequence>
<evidence type="ECO:0000313" key="2">
    <source>
        <dbReference type="Proteomes" id="UP000286415"/>
    </source>
</evidence>
<protein>
    <submittedName>
        <fullName evidence="1">Uncharacterized protein</fullName>
    </submittedName>
</protein>
<dbReference type="EMBL" id="NIRI02000042">
    <property type="protein sequence ID" value="KAG5447098.1"/>
    <property type="molecule type" value="Genomic_DNA"/>
</dbReference>